<dbReference type="PRINTS" id="PR00370">
    <property type="entry name" value="FMOXYGENASE"/>
</dbReference>
<name>A0A819NSA0_9BILA</name>
<evidence type="ECO:0000313" key="6">
    <source>
        <dbReference type="Proteomes" id="UP000663881"/>
    </source>
</evidence>
<dbReference type="Proteomes" id="UP000663881">
    <property type="component" value="Unassembled WGS sequence"/>
</dbReference>
<keyword evidence="4" id="KW-0256">Endoplasmic reticulum</keyword>
<dbReference type="EMBL" id="CAJOAY010003085">
    <property type="protein sequence ID" value="CAF4001093.1"/>
    <property type="molecule type" value="Genomic_DNA"/>
</dbReference>
<dbReference type="SUPFAM" id="SSF51735">
    <property type="entry name" value="NAD(P)-binding Rossmann-fold domains"/>
    <property type="match status" value="1"/>
</dbReference>
<reference evidence="5" key="1">
    <citation type="submission" date="2021-02" db="EMBL/GenBank/DDBJ databases">
        <authorList>
            <person name="Nowell W R."/>
        </authorList>
    </citation>
    <scope>NUCLEOTIDE SEQUENCE</scope>
</reference>
<dbReference type="PANTHER" id="PTHR23023">
    <property type="entry name" value="DIMETHYLANILINE MONOOXYGENASE"/>
    <property type="match status" value="1"/>
</dbReference>
<protein>
    <submittedName>
        <fullName evidence="5">Uncharacterized protein</fullName>
    </submittedName>
</protein>
<proteinExistence type="inferred from homology"/>
<keyword evidence="3 4" id="KW-0560">Oxidoreductase</keyword>
<dbReference type="Gene3D" id="3.50.50.60">
    <property type="entry name" value="FAD/NAD(P)-binding domain"/>
    <property type="match status" value="1"/>
</dbReference>
<evidence type="ECO:0000256" key="3">
    <source>
        <dbReference type="ARBA" id="ARBA00023002"/>
    </source>
</evidence>
<dbReference type="GO" id="GO:0005789">
    <property type="term" value="C:endoplasmic reticulum membrane"/>
    <property type="evidence" value="ECO:0007669"/>
    <property type="project" value="UniProtKB-SubCell"/>
</dbReference>
<evidence type="ECO:0000256" key="4">
    <source>
        <dbReference type="PIRNR" id="PIRNR000332"/>
    </source>
</evidence>
<dbReference type="AlphaFoldDB" id="A0A819NSA0"/>
<comment type="cofactor">
    <cofactor evidence="4">
        <name>FAD</name>
        <dbReference type="ChEBI" id="CHEBI:57692"/>
    </cofactor>
</comment>
<evidence type="ECO:0000313" key="5">
    <source>
        <dbReference type="EMBL" id="CAF4001093.1"/>
    </source>
</evidence>
<dbReference type="GO" id="GO:0050660">
    <property type="term" value="F:flavin adenine dinucleotide binding"/>
    <property type="evidence" value="ECO:0007669"/>
    <property type="project" value="InterPro"/>
</dbReference>
<dbReference type="GO" id="GO:0004499">
    <property type="term" value="F:N,N-dimethylaniline monooxygenase activity"/>
    <property type="evidence" value="ECO:0007669"/>
    <property type="project" value="UniProtKB-UniRule"/>
</dbReference>
<keyword evidence="1 4" id="KW-0285">Flavoprotein</keyword>
<dbReference type="InterPro" id="IPR036291">
    <property type="entry name" value="NAD(P)-bd_dom_sf"/>
</dbReference>
<sequence length="494" mass="57588">MSNHYTVCIVGAGVYGLIAAKTLLELYPDINLVIFDANSSLGGTWSKQRIYPELLSNSSFDTYEYSDLAIKETIDKDTVTNQNDNLISGAELNHYLETYAQKYHIREHIQFNSHVTSIEKQDKLWQLQVHEFEEQQKWVSVEKLILATGMLVTPSVPKDITTASTFTVPQYHNQDLAKIKIREVGQHVLVVGASKSALDVTYSMVKVGARVTLVIKEENTPGSPGPPWFLPRRILFNLSDVDKTFFSRVSSLFSPNVWSLHTWSHFFLHKTMPGRWLIKGWWKLLERYARWEVGYESNQYLKEFYPKYGLFWASTNLVIITHNDLLDMIKDQRICLKRGNINVLSETNTVCFTDGSKLNVHLIIWATGWHQRSFLAFGTAMIAEVQALWSVVYLMNENNVLPADKKHEQIEWDIALTNIWFRRRYPLVERHLNYTGDFIQYIDLLLNDLGLKTRRKCNWLREIFEPYMPYDYKGLAQEWLKQRKENNGDKQKEE</sequence>
<dbReference type="PIRSF" id="PIRSF000332">
    <property type="entry name" value="FMO"/>
    <property type="match status" value="1"/>
</dbReference>
<dbReference type="InterPro" id="IPR000960">
    <property type="entry name" value="Flavin_mOase"/>
</dbReference>
<comment type="subcellular location">
    <subcellularLocation>
        <location evidence="4">Endoplasmic reticulum membrane</location>
    </subcellularLocation>
</comment>
<accession>A0A819NSA0</accession>
<dbReference type="InterPro" id="IPR050346">
    <property type="entry name" value="FMO-like"/>
</dbReference>
<gene>
    <name evidence="5" type="ORF">OKA104_LOCUS29789</name>
</gene>
<keyword evidence="4" id="KW-0521">NADP</keyword>
<dbReference type="InterPro" id="IPR036188">
    <property type="entry name" value="FAD/NAD-bd_sf"/>
</dbReference>
<evidence type="ECO:0000256" key="2">
    <source>
        <dbReference type="ARBA" id="ARBA00022827"/>
    </source>
</evidence>
<keyword evidence="2 4" id="KW-0274">FAD</keyword>
<keyword evidence="4" id="KW-0503">Monooxygenase</keyword>
<comment type="similarity">
    <text evidence="4">Belongs to the FMO family.</text>
</comment>
<dbReference type="Pfam" id="PF13738">
    <property type="entry name" value="Pyr_redox_3"/>
    <property type="match status" value="1"/>
</dbReference>
<evidence type="ECO:0000256" key="1">
    <source>
        <dbReference type="ARBA" id="ARBA00022630"/>
    </source>
</evidence>
<dbReference type="SUPFAM" id="SSF51905">
    <property type="entry name" value="FAD/NAD(P)-binding domain"/>
    <property type="match status" value="1"/>
</dbReference>
<comment type="caution">
    <text evidence="5">The sequence shown here is derived from an EMBL/GenBank/DDBJ whole genome shotgun (WGS) entry which is preliminary data.</text>
</comment>
<keyword evidence="4" id="KW-0472">Membrane</keyword>
<dbReference type="GO" id="GO:0050661">
    <property type="term" value="F:NADP binding"/>
    <property type="evidence" value="ECO:0007669"/>
    <property type="project" value="InterPro"/>
</dbReference>
<organism evidence="5 6">
    <name type="scientific">Adineta steineri</name>
    <dbReference type="NCBI Taxonomy" id="433720"/>
    <lineage>
        <taxon>Eukaryota</taxon>
        <taxon>Metazoa</taxon>
        <taxon>Spiralia</taxon>
        <taxon>Gnathifera</taxon>
        <taxon>Rotifera</taxon>
        <taxon>Eurotatoria</taxon>
        <taxon>Bdelloidea</taxon>
        <taxon>Adinetida</taxon>
        <taxon>Adinetidae</taxon>
        <taxon>Adineta</taxon>
    </lineage>
</organism>